<comment type="caution">
    <text evidence="2">The sequence shown here is derived from an EMBL/GenBank/DDBJ whole genome shotgun (WGS) entry which is preliminary data.</text>
</comment>
<feature type="compositionally biased region" description="Polar residues" evidence="1">
    <location>
        <begin position="35"/>
        <end position="54"/>
    </location>
</feature>
<evidence type="ECO:0000313" key="2">
    <source>
        <dbReference type="EMBL" id="GAA0171998.1"/>
    </source>
</evidence>
<dbReference type="AlphaFoldDB" id="A0AAV3R7U5"/>
<reference evidence="2 3" key="1">
    <citation type="submission" date="2024-01" db="EMBL/GenBank/DDBJ databases">
        <title>The complete chloroplast genome sequence of Lithospermum erythrorhizon: insights into the phylogenetic relationship among Boraginaceae species and the maternal lineages of purple gromwells.</title>
        <authorList>
            <person name="Okada T."/>
            <person name="Watanabe K."/>
        </authorList>
    </citation>
    <scope>NUCLEOTIDE SEQUENCE [LARGE SCALE GENOMIC DNA]</scope>
</reference>
<keyword evidence="3" id="KW-1185">Reference proteome</keyword>
<evidence type="ECO:0000256" key="1">
    <source>
        <dbReference type="SAM" id="MobiDB-lite"/>
    </source>
</evidence>
<accession>A0AAV3R7U5</accession>
<evidence type="ECO:0000313" key="3">
    <source>
        <dbReference type="Proteomes" id="UP001454036"/>
    </source>
</evidence>
<sequence>MAPQRSKNTQKKREISISILPKENKNDMKLKYVCGNTQESSKDAPNTSTSQPATNPVPLQRSDPQVMVIEPETLAFFRLWTSVGAEITYGDLTFSQDHDPFGNIMIPQEVSQAILGQGASMEADELNRAAYIPSRASLLLSLSQSFHLQLQMFPFLNQNHNPLKALKLGEPLILGVLGGIFPYPHM</sequence>
<organism evidence="2 3">
    <name type="scientific">Lithospermum erythrorhizon</name>
    <name type="common">Purple gromwell</name>
    <name type="synonym">Lithospermum officinale var. erythrorhizon</name>
    <dbReference type="NCBI Taxonomy" id="34254"/>
    <lineage>
        <taxon>Eukaryota</taxon>
        <taxon>Viridiplantae</taxon>
        <taxon>Streptophyta</taxon>
        <taxon>Embryophyta</taxon>
        <taxon>Tracheophyta</taxon>
        <taxon>Spermatophyta</taxon>
        <taxon>Magnoliopsida</taxon>
        <taxon>eudicotyledons</taxon>
        <taxon>Gunneridae</taxon>
        <taxon>Pentapetalae</taxon>
        <taxon>asterids</taxon>
        <taxon>lamiids</taxon>
        <taxon>Boraginales</taxon>
        <taxon>Boraginaceae</taxon>
        <taxon>Boraginoideae</taxon>
        <taxon>Lithospermeae</taxon>
        <taxon>Lithospermum</taxon>
    </lineage>
</organism>
<protein>
    <submittedName>
        <fullName evidence="2">Uncharacterized protein</fullName>
    </submittedName>
</protein>
<proteinExistence type="predicted"/>
<feature type="region of interest" description="Disordered" evidence="1">
    <location>
        <begin position="1"/>
        <end position="60"/>
    </location>
</feature>
<dbReference type="EMBL" id="BAABME010025358">
    <property type="protein sequence ID" value="GAA0171998.1"/>
    <property type="molecule type" value="Genomic_DNA"/>
</dbReference>
<gene>
    <name evidence="2" type="ORF">LIER_41260</name>
</gene>
<dbReference type="Proteomes" id="UP001454036">
    <property type="component" value="Unassembled WGS sequence"/>
</dbReference>
<name>A0AAV3R7U5_LITER</name>